<gene>
    <name evidence="1" type="ORF">Mal15_31980</name>
</gene>
<evidence type="ECO:0000313" key="1">
    <source>
        <dbReference type="EMBL" id="QEF99138.1"/>
    </source>
</evidence>
<dbReference type="Gene3D" id="2.10.70.10">
    <property type="entry name" value="Complement Module, domain 1"/>
    <property type="match status" value="1"/>
</dbReference>
<dbReference type="EMBL" id="CP036264">
    <property type="protein sequence ID" value="QEF99138.1"/>
    <property type="molecule type" value="Genomic_DNA"/>
</dbReference>
<protein>
    <submittedName>
        <fullName evidence="1">Hemin uptake protein hemP</fullName>
    </submittedName>
</protein>
<dbReference type="InterPro" id="IPR019600">
    <property type="entry name" value="Hemin_uptake_protein_HemP"/>
</dbReference>
<proteinExistence type="predicted"/>
<name>A0A5B9MDI4_9BACT</name>
<dbReference type="AlphaFoldDB" id="A0A5B9MDI4"/>
<organism evidence="1 2">
    <name type="scientific">Stieleria maiorica</name>
    <dbReference type="NCBI Taxonomy" id="2795974"/>
    <lineage>
        <taxon>Bacteria</taxon>
        <taxon>Pseudomonadati</taxon>
        <taxon>Planctomycetota</taxon>
        <taxon>Planctomycetia</taxon>
        <taxon>Pirellulales</taxon>
        <taxon>Pirellulaceae</taxon>
        <taxon>Stieleria</taxon>
    </lineage>
</organism>
<keyword evidence="2" id="KW-1185">Reference proteome</keyword>
<sequence length="117" mass="13235">MLCFREFGSHRKNGGKKFSQRMLTKSKNAGLLLRLTRNNVAAQRLTPPFLAYPMSSNSADKPDSSLSELAGANLENSLRKIVRFVDLARCGDEVWIEYEGKLYRLQSTRQGKLVLTK</sequence>
<dbReference type="Proteomes" id="UP000321353">
    <property type="component" value="Chromosome"/>
</dbReference>
<dbReference type="KEGG" id="smam:Mal15_31980"/>
<accession>A0A5B9MDI4</accession>
<evidence type="ECO:0000313" key="2">
    <source>
        <dbReference type="Proteomes" id="UP000321353"/>
    </source>
</evidence>
<dbReference type="Pfam" id="PF10636">
    <property type="entry name" value="hemP"/>
    <property type="match status" value="1"/>
</dbReference>
<reference evidence="1 2" key="1">
    <citation type="submission" date="2019-02" db="EMBL/GenBank/DDBJ databases">
        <title>Planctomycetal bacteria perform biofilm scaping via a novel small molecule.</title>
        <authorList>
            <person name="Jeske O."/>
            <person name="Boedeker C."/>
            <person name="Wiegand S."/>
            <person name="Breitling P."/>
            <person name="Kallscheuer N."/>
            <person name="Jogler M."/>
            <person name="Rohde M."/>
            <person name="Petersen J."/>
            <person name="Medema M.H."/>
            <person name="Surup F."/>
            <person name="Jogler C."/>
        </authorList>
    </citation>
    <scope>NUCLEOTIDE SEQUENCE [LARGE SCALE GENOMIC DNA]</scope>
    <source>
        <strain evidence="1 2">Mal15</strain>
    </source>
</reference>